<feature type="region of interest" description="Disordered" evidence="1">
    <location>
        <begin position="22"/>
        <end position="55"/>
    </location>
</feature>
<gene>
    <name evidence="2" type="ORF">D9758_018568</name>
</gene>
<dbReference type="Proteomes" id="UP000559256">
    <property type="component" value="Unassembled WGS sequence"/>
</dbReference>
<evidence type="ECO:0000313" key="3">
    <source>
        <dbReference type="Proteomes" id="UP000559256"/>
    </source>
</evidence>
<reference evidence="2 3" key="1">
    <citation type="journal article" date="2020" name="ISME J.">
        <title>Uncovering the hidden diversity of litter-decomposition mechanisms in mushroom-forming fungi.</title>
        <authorList>
            <person name="Floudas D."/>
            <person name="Bentzer J."/>
            <person name="Ahren D."/>
            <person name="Johansson T."/>
            <person name="Persson P."/>
            <person name="Tunlid A."/>
        </authorList>
    </citation>
    <scope>NUCLEOTIDE SEQUENCE [LARGE SCALE GENOMIC DNA]</scope>
    <source>
        <strain evidence="2 3">CBS 291.85</strain>
    </source>
</reference>
<name>A0A8H5AUX0_9AGAR</name>
<comment type="caution">
    <text evidence="2">The sequence shown here is derived from an EMBL/GenBank/DDBJ whole genome shotgun (WGS) entry which is preliminary data.</text>
</comment>
<evidence type="ECO:0000256" key="1">
    <source>
        <dbReference type="SAM" id="MobiDB-lite"/>
    </source>
</evidence>
<dbReference type="EMBL" id="JAACJM010000552">
    <property type="protein sequence ID" value="KAF5311394.1"/>
    <property type="molecule type" value="Genomic_DNA"/>
</dbReference>
<sequence>MPMPVPSPSYYEPSITVCASSRAPSVRYKSRPPSRATVESHHYASSPTARYPESHVSSRPNLEYLAPLLLPDLVFLPSTLVPSVRSSRKHGEGVTDSVLDDYLLSSPHGPPPPSCLMPAPQRLHVRNTCSDAPARDEEGMVDVDLYDAVANNLRKGYASGY</sequence>
<dbReference type="AlphaFoldDB" id="A0A8H5AUX0"/>
<evidence type="ECO:0000313" key="2">
    <source>
        <dbReference type="EMBL" id="KAF5311394.1"/>
    </source>
</evidence>
<organism evidence="2 3">
    <name type="scientific">Tetrapyrgos nigripes</name>
    <dbReference type="NCBI Taxonomy" id="182062"/>
    <lineage>
        <taxon>Eukaryota</taxon>
        <taxon>Fungi</taxon>
        <taxon>Dikarya</taxon>
        <taxon>Basidiomycota</taxon>
        <taxon>Agaricomycotina</taxon>
        <taxon>Agaricomycetes</taxon>
        <taxon>Agaricomycetidae</taxon>
        <taxon>Agaricales</taxon>
        <taxon>Marasmiineae</taxon>
        <taxon>Marasmiaceae</taxon>
        <taxon>Tetrapyrgos</taxon>
    </lineage>
</organism>
<protein>
    <submittedName>
        <fullName evidence="2">Uncharacterized protein</fullName>
    </submittedName>
</protein>
<keyword evidence="3" id="KW-1185">Reference proteome</keyword>
<proteinExistence type="predicted"/>
<accession>A0A8H5AUX0</accession>